<dbReference type="EC" id="1.1.2.4" evidence="7"/>
<dbReference type="InterPro" id="IPR006094">
    <property type="entry name" value="Oxid_FAD_bind_N"/>
</dbReference>
<evidence type="ECO:0000256" key="5">
    <source>
        <dbReference type="ARBA" id="ARBA00022946"/>
    </source>
</evidence>
<comment type="similarity">
    <text evidence="2">Belongs to the FAD-binding oxidoreductase/transferase type 4 family.</text>
</comment>
<reference evidence="9 10" key="1">
    <citation type="submission" date="2023-05" db="EMBL/GenBank/DDBJ databases">
        <authorList>
            <person name="Guo Y."/>
        </authorList>
    </citation>
    <scope>NUCLEOTIDE SEQUENCE [LARGE SCALE GENOMIC DNA]</scope>
    <source>
        <strain evidence="9 10">GR2756</strain>
    </source>
</reference>
<dbReference type="InterPro" id="IPR016166">
    <property type="entry name" value="FAD-bd_PCMH"/>
</dbReference>
<gene>
    <name evidence="9" type="ORF">RQX22_00270</name>
</gene>
<dbReference type="Gene3D" id="3.30.465.10">
    <property type="match status" value="1"/>
</dbReference>
<keyword evidence="5" id="KW-0809">Transit peptide</keyword>
<evidence type="ECO:0000256" key="7">
    <source>
        <dbReference type="ARBA" id="ARBA00038897"/>
    </source>
</evidence>
<proteinExistence type="inferred from homology"/>
<evidence type="ECO:0000256" key="1">
    <source>
        <dbReference type="ARBA" id="ARBA00001974"/>
    </source>
</evidence>
<sequence length="479" mass="51309">MTTQDISSRRPLPDGFLDDLRALLGDRVQTGDAIRLEHGRSESHFAPMPPDVVAFVESTAEVVAIVRLCGTAYVPIIPFGAGTSVEGNTLAVQGGLSLDLSRMTKIVAVNNEDFDCTVEAGVRREQLNEHLRDQGLFFPIDPGANATIGGMASTRASGTNAVRYGTMREAVLGLTVVAADGRVIRTAQRARKSSAGYDLTRLFVGSEGTLGIVTEVTLRLHAIPEAISAATCSFETIGGAVDTVVQSIQLGIPLARVELLDDMQIRAVNRWSNMDLPELTTLFFEFHGSERYVAEQVETVGELAAANGGGEFQWANLPEDRSRLWKARHEAYYAAVNIRPGAMGWATDVCVPISRLAQCITETKADLAASSVPATILGHVGDGNFHVVFAIDRESAEELQEVEGINARLVRRALAMDGTCTGEHGIGLGKQEWLVEELGEAVDLMRSVKRALDPGNLFNPGKIFALGAIEPDMPAGGAT</sequence>
<dbReference type="Proteomes" id="UP001259572">
    <property type="component" value="Unassembled WGS sequence"/>
</dbReference>
<dbReference type="SUPFAM" id="SSF55103">
    <property type="entry name" value="FAD-linked oxidases, C-terminal domain"/>
    <property type="match status" value="1"/>
</dbReference>
<evidence type="ECO:0000259" key="8">
    <source>
        <dbReference type="PROSITE" id="PS51387"/>
    </source>
</evidence>
<evidence type="ECO:0000313" key="9">
    <source>
        <dbReference type="EMBL" id="MDT9597384.1"/>
    </source>
</evidence>
<dbReference type="InterPro" id="IPR016169">
    <property type="entry name" value="FAD-bd_PCMH_sub2"/>
</dbReference>
<comment type="caution">
    <text evidence="9">The sequence shown here is derived from an EMBL/GenBank/DDBJ whole genome shotgun (WGS) entry which is preliminary data.</text>
</comment>
<evidence type="ECO:0000256" key="4">
    <source>
        <dbReference type="ARBA" id="ARBA00022827"/>
    </source>
</evidence>
<dbReference type="PROSITE" id="PS51387">
    <property type="entry name" value="FAD_PCMH"/>
    <property type="match status" value="1"/>
</dbReference>
<comment type="cofactor">
    <cofactor evidence="1">
        <name>FAD</name>
        <dbReference type="ChEBI" id="CHEBI:57692"/>
    </cofactor>
</comment>
<dbReference type="PANTHER" id="PTHR11748">
    <property type="entry name" value="D-LACTATE DEHYDROGENASE"/>
    <property type="match status" value="1"/>
</dbReference>
<dbReference type="Gene3D" id="3.30.70.2740">
    <property type="match status" value="1"/>
</dbReference>
<evidence type="ECO:0000313" key="10">
    <source>
        <dbReference type="Proteomes" id="UP001259572"/>
    </source>
</evidence>
<dbReference type="InterPro" id="IPR016164">
    <property type="entry name" value="FAD-linked_Oxase-like_C"/>
</dbReference>
<dbReference type="Gene3D" id="1.10.45.10">
    <property type="entry name" value="Vanillyl-alcohol Oxidase, Chain A, domain 4"/>
    <property type="match status" value="1"/>
</dbReference>
<name>A0ABU3Q1T4_9SPHN</name>
<evidence type="ECO:0000256" key="3">
    <source>
        <dbReference type="ARBA" id="ARBA00022630"/>
    </source>
</evidence>
<keyword evidence="3" id="KW-0285">Flavoprotein</keyword>
<dbReference type="EMBL" id="JAVUPU010000001">
    <property type="protein sequence ID" value="MDT9597384.1"/>
    <property type="molecule type" value="Genomic_DNA"/>
</dbReference>
<keyword evidence="4" id="KW-0274">FAD</keyword>
<evidence type="ECO:0000256" key="6">
    <source>
        <dbReference type="ARBA" id="ARBA00023002"/>
    </source>
</evidence>
<dbReference type="InterPro" id="IPR004113">
    <property type="entry name" value="FAD-bd_oxidored_4_C"/>
</dbReference>
<organism evidence="9 10">
    <name type="scientific">Sphingosinicella rhizophila</name>
    <dbReference type="NCBI Taxonomy" id="3050082"/>
    <lineage>
        <taxon>Bacteria</taxon>
        <taxon>Pseudomonadati</taxon>
        <taxon>Pseudomonadota</taxon>
        <taxon>Alphaproteobacteria</taxon>
        <taxon>Sphingomonadales</taxon>
        <taxon>Sphingosinicellaceae</taxon>
        <taxon>Sphingosinicella</taxon>
    </lineage>
</organism>
<dbReference type="PANTHER" id="PTHR11748:SF111">
    <property type="entry name" value="D-LACTATE DEHYDROGENASE, MITOCHONDRIAL-RELATED"/>
    <property type="match status" value="1"/>
</dbReference>
<accession>A0ABU3Q1T4</accession>
<protein>
    <recommendedName>
        <fullName evidence="7">D-lactate dehydrogenase (cytochrome)</fullName>
        <ecNumber evidence="7">1.1.2.4</ecNumber>
    </recommendedName>
</protein>
<dbReference type="Pfam" id="PF02913">
    <property type="entry name" value="FAD-oxidase_C"/>
    <property type="match status" value="1"/>
</dbReference>
<dbReference type="SUPFAM" id="SSF56176">
    <property type="entry name" value="FAD-binding/transporter-associated domain-like"/>
    <property type="match status" value="1"/>
</dbReference>
<dbReference type="InterPro" id="IPR016171">
    <property type="entry name" value="Vanillyl_alc_oxidase_C-sub2"/>
</dbReference>
<feature type="domain" description="FAD-binding PCMH-type" evidence="8">
    <location>
        <begin position="45"/>
        <end position="223"/>
    </location>
</feature>
<keyword evidence="6" id="KW-0560">Oxidoreductase</keyword>
<dbReference type="Pfam" id="PF01565">
    <property type="entry name" value="FAD_binding_4"/>
    <property type="match status" value="1"/>
</dbReference>
<evidence type="ECO:0000256" key="2">
    <source>
        <dbReference type="ARBA" id="ARBA00008000"/>
    </source>
</evidence>
<keyword evidence="10" id="KW-1185">Reference proteome</keyword>
<dbReference type="InterPro" id="IPR036318">
    <property type="entry name" value="FAD-bd_PCMH-like_sf"/>
</dbReference>
<dbReference type="RefSeq" id="WP_315722568.1">
    <property type="nucleotide sequence ID" value="NZ_JAVUPU010000001.1"/>
</dbReference>